<feature type="domain" description="MIR" evidence="3">
    <location>
        <begin position="67"/>
        <end position="123"/>
    </location>
</feature>
<keyword evidence="1" id="KW-0732">Signal</keyword>
<dbReference type="HOGENOM" id="CLU_078126_1_0_1"/>
<dbReference type="InParanoid" id="B8BQW2"/>
<accession>B8BQW2</accession>
<dbReference type="OMA" id="KPQHGTR"/>
<dbReference type="InterPro" id="IPR016093">
    <property type="entry name" value="MIR_motif"/>
</dbReference>
<dbReference type="PANTHER" id="PTHR46809">
    <property type="entry name" value="STROMAL CELL-DERIVED FACTOR 2-LIKE PROTEIN"/>
    <property type="match status" value="1"/>
</dbReference>
<dbReference type="PANTHER" id="PTHR46809:SF2">
    <property type="entry name" value="GH21273P"/>
    <property type="match status" value="1"/>
</dbReference>
<evidence type="ECO:0000259" key="3">
    <source>
        <dbReference type="PROSITE" id="PS50919"/>
    </source>
</evidence>
<dbReference type="FunCoup" id="B8BQW2">
    <property type="interactions" value="293"/>
</dbReference>
<evidence type="ECO:0000313" key="5">
    <source>
        <dbReference type="Proteomes" id="UP000001449"/>
    </source>
</evidence>
<dbReference type="PROSITE" id="PS50919">
    <property type="entry name" value="MIR"/>
    <property type="match status" value="2"/>
</dbReference>
<evidence type="ECO:0000313" key="4">
    <source>
        <dbReference type="EMBL" id="EED96431.1"/>
    </source>
</evidence>
<dbReference type="STRING" id="35128.B8BQW2"/>
<dbReference type="PaxDb" id="35128-Thaps30971"/>
<reference evidence="4 5" key="1">
    <citation type="journal article" date="2004" name="Science">
        <title>The genome of the diatom Thalassiosira pseudonana: ecology, evolution, and metabolism.</title>
        <authorList>
            <person name="Armbrust E.V."/>
            <person name="Berges J.A."/>
            <person name="Bowler C."/>
            <person name="Green B.R."/>
            <person name="Martinez D."/>
            <person name="Putnam N.H."/>
            <person name="Zhou S."/>
            <person name="Allen A.E."/>
            <person name="Apt K.E."/>
            <person name="Bechner M."/>
            <person name="Brzezinski M.A."/>
            <person name="Chaal B.K."/>
            <person name="Chiovitti A."/>
            <person name="Davis A.K."/>
            <person name="Demarest M.S."/>
            <person name="Detter J.C."/>
            <person name="Glavina T."/>
            <person name="Goodstein D."/>
            <person name="Hadi M.Z."/>
            <person name="Hellsten U."/>
            <person name="Hildebrand M."/>
            <person name="Jenkins B.D."/>
            <person name="Jurka J."/>
            <person name="Kapitonov V.V."/>
            <person name="Kroger N."/>
            <person name="Lau W.W."/>
            <person name="Lane T.W."/>
            <person name="Larimer F.W."/>
            <person name="Lippmeier J.C."/>
            <person name="Lucas S."/>
            <person name="Medina M."/>
            <person name="Montsant A."/>
            <person name="Obornik M."/>
            <person name="Parker M.S."/>
            <person name="Palenik B."/>
            <person name="Pazour G.J."/>
            <person name="Richardson P.M."/>
            <person name="Rynearson T.A."/>
            <person name="Saito M.A."/>
            <person name="Schwartz D.C."/>
            <person name="Thamatrakoln K."/>
            <person name="Valentin K."/>
            <person name="Vardi A."/>
            <person name="Wilkerson F.P."/>
            <person name="Rokhsar D.S."/>
        </authorList>
    </citation>
    <scope>NUCLEOTIDE SEQUENCE [LARGE SCALE GENOMIC DNA]</scope>
    <source>
        <strain evidence="4 5">CCMP1335</strain>
    </source>
</reference>
<gene>
    <name evidence="4" type="ORF">THAPSDRAFT_30971</name>
</gene>
<name>B8BQW2_THAPS</name>
<dbReference type="GeneID" id="7445243"/>
<dbReference type="Gene3D" id="2.80.10.50">
    <property type="match status" value="1"/>
</dbReference>
<dbReference type="InterPro" id="IPR036300">
    <property type="entry name" value="MIR_dom_sf"/>
</dbReference>
<dbReference type="SUPFAM" id="SSF82109">
    <property type="entry name" value="MIR domain"/>
    <property type="match status" value="1"/>
</dbReference>
<reference evidence="4 5" key="2">
    <citation type="journal article" date="2008" name="Nature">
        <title>The Phaeodactylum genome reveals the evolutionary history of diatom genomes.</title>
        <authorList>
            <person name="Bowler C."/>
            <person name="Allen A.E."/>
            <person name="Badger J.H."/>
            <person name="Grimwood J."/>
            <person name="Jabbari K."/>
            <person name="Kuo A."/>
            <person name="Maheswari U."/>
            <person name="Martens C."/>
            <person name="Maumus F."/>
            <person name="Otillar R.P."/>
            <person name="Rayko E."/>
            <person name="Salamov A."/>
            <person name="Vandepoele K."/>
            <person name="Beszteri B."/>
            <person name="Gruber A."/>
            <person name="Heijde M."/>
            <person name="Katinka M."/>
            <person name="Mock T."/>
            <person name="Valentin K."/>
            <person name="Verret F."/>
            <person name="Berges J.A."/>
            <person name="Brownlee C."/>
            <person name="Cadoret J.P."/>
            <person name="Chiovitti A."/>
            <person name="Choi C.J."/>
            <person name="Coesel S."/>
            <person name="De Martino A."/>
            <person name="Detter J.C."/>
            <person name="Durkin C."/>
            <person name="Falciatore A."/>
            <person name="Fournet J."/>
            <person name="Haruta M."/>
            <person name="Huysman M.J."/>
            <person name="Jenkins B.D."/>
            <person name="Jiroutova K."/>
            <person name="Jorgensen R.E."/>
            <person name="Joubert Y."/>
            <person name="Kaplan A."/>
            <person name="Kroger N."/>
            <person name="Kroth P.G."/>
            <person name="La Roche J."/>
            <person name="Lindquist E."/>
            <person name="Lommer M."/>
            <person name="Martin-Jezequel V."/>
            <person name="Lopez P.J."/>
            <person name="Lucas S."/>
            <person name="Mangogna M."/>
            <person name="McGinnis K."/>
            <person name="Medlin L.K."/>
            <person name="Montsant A."/>
            <person name="Oudot-Le Secq M.P."/>
            <person name="Napoli C."/>
            <person name="Obornik M."/>
            <person name="Parker M.S."/>
            <person name="Petit J.L."/>
            <person name="Porcel B.M."/>
            <person name="Poulsen N."/>
            <person name="Robison M."/>
            <person name="Rychlewski L."/>
            <person name="Rynearson T.A."/>
            <person name="Schmutz J."/>
            <person name="Shapiro H."/>
            <person name="Siaut M."/>
            <person name="Stanley M."/>
            <person name="Sussman M.R."/>
            <person name="Taylor A.R."/>
            <person name="Vardi A."/>
            <person name="von Dassow P."/>
            <person name="Vyverman W."/>
            <person name="Willis A."/>
            <person name="Wyrwicz L.S."/>
            <person name="Rokhsar D.S."/>
            <person name="Weissenbach J."/>
            <person name="Armbrust E.V."/>
            <person name="Green B.R."/>
            <person name="Van de Peer Y."/>
            <person name="Grigoriev I.V."/>
        </authorList>
    </citation>
    <scope>NUCLEOTIDE SEQUENCE [LARGE SCALE GENOMIC DNA]</scope>
    <source>
        <strain evidence="4 5">CCMP1335</strain>
    </source>
</reference>
<evidence type="ECO:0000256" key="2">
    <source>
        <dbReference type="ARBA" id="ARBA00022737"/>
    </source>
</evidence>
<proteinExistence type="predicted"/>
<feature type="non-terminal residue" evidence="4">
    <location>
        <position position="1"/>
    </location>
</feature>
<dbReference type="Proteomes" id="UP000001449">
    <property type="component" value="Chromosome 1"/>
</dbReference>
<dbReference type="AlphaFoldDB" id="B8BQW2"/>
<organism evidence="4 5">
    <name type="scientific">Thalassiosira pseudonana</name>
    <name type="common">Marine diatom</name>
    <name type="synonym">Cyclotella nana</name>
    <dbReference type="NCBI Taxonomy" id="35128"/>
    <lineage>
        <taxon>Eukaryota</taxon>
        <taxon>Sar</taxon>
        <taxon>Stramenopiles</taxon>
        <taxon>Ochrophyta</taxon>
        <taxon>Bacillariophyta</taxon>
        <taxon>Coscinodiscophyceae</taxon>
        <taxon>Thalassiosirophycidae</taxon>
        <taxon>Thalassiosirales</taxon>
        <taxon>Thalassiosiraceae</taxon>
        <taxon>Thalassiosira</taxon>
    </lineage>
</organism>
<evidence type="ECO:0000256" key="1">
    <source>
        <dbReference type="ARBA" id="ARBA00022729"/>
    </source>
</evidence>
<dbReference type="RefSeq" id="XP_002286790.1">
    <property type="nucleotide sequence ID" value="XM_002286754.1"/>
</dbReference>
<keyword evidence="5" id="KW-1185">Reference proteome</keyword>
<sequence>EKYVTCGSAIKLSHVESGGKYFLLSDERQLNSGSGQQLVTSVEDARTPNGLWQVREQNDAKEICEVGTPIKCGDVIRLMHIGTGNNLHTHGIKSPLSNQHEVSAFGNGQGEGDTGDDWTVTCSGGYWMREQPVQFKSVATKRYLGASSTVKFTEQNCGRGCPILNHLEVFGRSQNDQYSQWKVELGVHLSK</sequence>
<dbReference type="EMBL" id="CM000638">
    <property type="protein sequence ID" value="EED96431.1"/>
    <property type="molecule type" value="Genomic_DNA"/>
</dbReference>
<dbReference type="KEGG" id="tps:THAPSDRAFT_30971"/>
<dbReference type="Pfam" id="PF02815">
    <property type="entry name" value="MIR"/>
    <property type="match status" value="1"/>
</dbReference>
<dbReference type="eggNOG" id="KOG3358">
    <property type="taxonomic scope" value="Eukaryota"/>
</dbReference>
<keyword evidence="2" id="KW-0677">Repeat</keyword>
<feature type="domain" description="MIR" evidence="3">
    <location>
        <begin position="1"/>
        <end position="57"/>
    </location>
</feature>
<dbReference type="SMART" id="SM00472">
    <property type="entry name" value="MIR"/>
    <property type="match status" value="3"/>
</dbReference>
<dbReference type="CDD" id="cd23279">
    <property type="entry name" value="beta-trefoil_MIR_SDF2-like"/>
    <property type="match status" value="1"/>
</dbReference>
<protein>
    <recommendedName>
        <fullName evidence="3">MIR domain-containing protein</fullName>
    </recommendedName>
</protein>